<reference evidence="6" key="2">
    <citation type="submission" date="2025-08" db="UniProtKB">
        <authorList>
            <consortium name="Ensembl"/>
        </authorList>
    </citation>
    <scope>IDENTIFICATION</scope>
    <source>
        <strain evidence="6">breed Abyssinian</strain>
    </source>
</reference>
<dbReference type="Ensembl" id="ENSFCTT00005052526.1">
    <property type="protein sequence ID" value="ENSFCTP00005038533.1"/>
    <property type="gene ID" value="ENSFCTG00005018277.1"/>
</dbReference>
<feature type="region of interest" description="Disordered" evidence="4">
    <location>
        <begin position="607"/>
        <end position="638"/>
    </location>
</feature>
<dbReference type="PROSITE" id="PS00107">
    <property type="entry name" value="PROTEIN_KINASE_ATP"/>
    <property type="match status" value="1"/>
</dbReference>
<feature type="compositionally biased region" description="Gly residues" evidence="4">
    <location>
        <begin position="112"/>
        <end position="121"/>
    </location>
</feature>
<dbReference type="PANTHER" id="PTHR24347">
    <property type="entry name" value="SERINE/THREONINE-PROTEIN KINASE"/>
    <property type="match status" value="1"/>
</dbReference>
<evidence type="ECO:0000313" key="6">
    <source>
        <dbReference type="Ensembl" id="ENSFCTP00005038533.1"/>
    </source>
</evidence>
<dbReference type="InterPro" id="IPR017441">
    <property type="entry name" value="Protein_kinase_ATP_BS"/>
</dbReference>
<dbReference type="PROSITE" id="PS00108">
    <property type="entry name" value="PROTEIN_KINASE_ST"/>
    <property type="match status" value="1"/>
</dbReference>
<dbReference type="InterPro" id="IPR011009">
    <property type="entry name" value="Kinase-like_dom_sf"/>
</dbReference>
<feature type="compositionally biased region" description="Pro residues" evidence="4">
    <location>
        <begin position="77"/>
        <end position="97"/>
    </location>
</feature>
<feature type="domain" description="Protein kinase" evidence="5">
    <location>
        <begin position="211"/>
        <end position="465"/>
    </location>
</feature>
<feature type="compositionally biased region" description="Low complexity" evidence="4">
    <location>
        <begin position="508"/>
        <end position="517"/>
    </location>
</feature>
<dbReference type="GeneTree" id="ENSGT00940000160006"/>
<evidence type="ECO:0000256" key="3">
    <source>
        <dbReference type="PROSITE-ProRule" id="PRU10141"/>
    </source>
</evidence>
<dbReference type="Gene3D" id="3.30.200.20">
    <property type="entry name" value="Phosphorylase Kinase, domain 1"/>
    <property type="match status" value="1"/>
</dbReference>
<dbReference type="Pfam" id="PF00069">
    <property type="entry name" value="Pkinase"/>
    <property type="match status" value="1"/>
</dbReference>
<protein>
    <recommendedName>
        <fullName evidence="5">Protein kinase domain-containing protein</fullName>
    </recommendedName>
</protein>
<evidence type="ECO:0000256" key="1">
    <source>
        <dbReference type="ARBA" id="ARBA00022741"/>
    </source>
</evidence>
<evidence type="ECO:0000256" key="2">
    <source>
        <dbReference type="ARBA" id="ARBA00022840"/>
    </source>
</evidence>
<gene>
    <name evidence="6" type="primary">CAMK4</name>
</gene>
<keyword evidence="2 3" id="KW-0067">ATP-binding</keyword>
<feature type="region of interest" description="Disordered" evidence="4">
    <location>
        <begin position="508"/>
        <end position="533"/>
    </location>
</feature>
<feature type="compositionally biased region" description="Polar residues" evidence="4">
    <location>
        <begin position="518"/>
        <end position="529"/>
    </location>
</feature>
<proteinExistence type="predicted"/>
<dbReference type="PROSITE" id="PS50011">
    <property type="entry name" value="PROTEIN_KINASE_DOM"/>
    <property type="match status" value="1"/>
</dbReference>
<evidence type="ECO:0000256" key="4">
    <source>
        <dbReference type="SAM" id="MobiDB-lite"/>
    </source>
</evidence>
<dbReference type="InterPro" id="IPR008271">
    <property type="entry name" value="Ser/Thr_kinase_AS"/>
</dbReference>
<feature type="compositionally biased region" description="Basic and acidic residues" evidence="4">
    <location>
        <begin position="28"/>
        <end position="38"/>
    </location>
</feature>
<accession>A0ABI7YW22</accession>
<evidence type="ECO:0000313" key="7">
    <source>
        <dbReference type="Proteomes" id="UP000823872"/>
    </source>
</evidence>
<dbReference type="CDD" id="cd14085">
    <property type="entry name" value="STKc_CaMKIV"/>
    <property type="match status" value="1"/>
</dbReference>
<sequence length="638" mass="68015">MMLWSSCFPQAPASGAALAGTAAATAWEGERKKGRGLERLGGGRRGRGEGGREGGGNLSPLQCLRLSSPADSDRVLPPHPLPVPRPLLHPPSIPPSLPSVQEESRSLRAAQGAGGGGGSGGGGCVRVCEGRHLLLLRSQAAAGGGASRSGSGGDSGGGFRSPAAKMLKVTVPSCSSSSCSSVTASVAPGAGSLVPDYWIEGSNRDALSDFFEVESELGRGATSIVYRCKQKGTQKPYALKVLKKTVDKKIVRTEIGVLLRLSHPNIIKLKEIFETPTEISLVLELVTGGELFDRIVEKGYYSERDAADAVKQILEAVAYLHENGIVHRDLKPENLLYATPAPDAPLKIADFGLSKIVEHQVLMKTVCGTPGYCAPEILRGCAYGPEVDMWSVGIITYILLCGFEPFYDERGDQFMFRRILNCEYYFISPWWDEVSLNAKDLVRKLIVLDPKKRLTTFQALQHPWVTGKAANFVHMDTAQKKLQEFNARRKLKAAVKAVVASSRLGSASSSHSSIQESQKAGQAPSSIQDGSEDVKAISEGAEVQGSGAPVAVERAEAELMTVQAVEEVKDADISAAKAASAVPKALEDGTKVADPEIEEGLVEEKLKTSEEAAASKQEQENPAVVFGAQQNDVILPEY</sequence>
<evidence type="ECO:0000259" key="5">
    <source>
        <dbReference type="PROSITE" id="PS50011"/>
    </source>
</evidence>
<keyword evidence="1 3" id="KW-0547">Nucleotide-binding</keyword>
<organism evidence="6 7">
    <name type="scientific">Felis catus</name>
    <name type="common">Cat</name>
    <name type="synonym">Felis silvestris catus</name>
    <dbReference type="NCBI Taxonomy" id="9685"/>
    <lineage>
        <taxon>Eukaryota</taxon>
        <taxon>Metazoa</taxon>
        <taxon>Chordata</taxon>
        <taxon>Craniata</taxon>
        <taxon>Vertebrata</taxon>
        <taxon>Euteleostomi</taxon>
        <taxon>Mammalia</taxon>
        <taxon>Eutheria</taxon>
        <taxon>Laurasiatheria</taxon>
        <taxon>Carnivora</taxon>
        <taxon>Feliformia</taxon>
        <taxon>Felidae</taxon>
        <taxon>Felinae</taxon>
        <taxon>Felis</taxon>
    </lineage>
</organism>
<dbReference type="Gene3D" id="1.10.510.10">
    <property type="entry name" value="Transferase(Phosphotransferase) domain 1"/>
    <property type="match status" value="1"/>
</dbReference>
<dbReference type="SMART" id="SM00220">
    <property type="entry name" value="S_TKc"/>
    <property type="match status" value="1"/>
</dbReference>
<dbReference type="SUPFAM" id="SSF56112">
    <property type="entry name" value="Protein kinase-like (PK-like)"/>
    <property type="match status" value="1"/>
</dbReference>
<feature type="region of interest" description="Disordered" evidence="4">
    <location>
        <begin position="24"/>
        <end position="121"/>
    </location>
</feature>
<dbReference type="Proteomes" id="UP000823872">
    <property type="component" value="Chromosome A1"/>
</dbReference>
<keyword evidence="7" id="KW-1185">Reference proteome</keyword>
<reference evidence="6" key="3">
    <citation type="submission" date="2025-09" db="UniProtKB">
        <authorList>
            <consortium name="Ensembl"/>
        </authorList>
    </citation>
    <scope>IDENTIFICATION</scope>
    <source>
        <strain evidence="6">breed Abyssinian</strain>
    </source>
</reference>
<feature type="binding site" evidence="3">
    <location>
        <position position="240"/>
    </location>
    <ligand>
        <name>ATP</name>
        <dbReference type="ChEBI" id="CHEBI:30616"/>
    </ligand>
</feature>
<reference evidence="6 7" key="1">
    <citation type="submission" date="2021-02" db="EMBL/GenBank/DDBJ databases">
        <title>Safari Cat Assemblies.</title>
        <authorList>
            <person name="Bredemeyer K.R."/>
            <person name="Murphy W.J."/>
        </authorList>
    </citation>
    <scope>NUCLEOTIDE SEQUENCE [LARGE SCALE GENOMIC DNA]</scope>
</reference>
<name>A0ABI7YW22_FELCA</name>
<dbReference type="InterPro" id="IPR000719">
    <property type="entry name" value="Prot_kinase_dom"/>
</dbReference>